<proteinExistence type="predicted"/>
<dbReference type="EMBL" id="VXRY01000458">
    <property type="protein sequence ID" value="MXY34642.1"/>
    <property type="molecule type" value="Genomic_DNA"/>
</dbReference>
<dbReference type="AlphaFoldDB" id="A0A6B0Y3I7"/>
<accession>A0A6B0Y3I7</accession>
<reference evidence="2" key="1">
    <citation type="submission" date="2019-09" db="EMBL/GenBank/DDBJ databases">
        <title>Characterisation of the sponge microbiome using genome-centric metagenomics.</title>
        <authorList>
            <person name="Engelberts J.P."/>
            <person name="Robbins S.J."/>
            <person name="De Goeij J.M."/>
            <person name="Aranda M."/>
            <person name="Bell S.C."/>
            <person name="Webster N.S."/>
        </authorList>
    </citation>
    <scope>NUCLEOTIDE SEQUENCE</scope>
    <source>
        <strain evidence="2">SB0664_bin_43</strain>
    </source>
</reference>
<sequence>MPALTDPEAKRPLSRTKLIAELDRPFAWHASQPLESAWAAPVPGESDANSLAMPVSKEGGRPAARLPVAMPEISSWNLSAAIAPARVPAAETGQSGMAMGGAGFAACKAEANSRPAAAFANWRGVQ</sequence>
<comment type="caution">
    <text evidence="2">The sequence shown here is derived from an EMBL/GenBank/DDBJ whole genome shotgun (WGS) entry which is preliminary data.</text>
</comment>
<evidence type="ECO:0000256" key="1">
    <source>
        <dbReference type="SAM" id="MobiDB-lite"/>
    </source>
</evidence>
<organism evidence="2">
    <name type="scientific">Boseongicola sp. SB0664_bin_43</name>
    <dbReference type="NCBI Taxonomy" id="2604844"/>
    <lineage>
        <taxon>Bacteria</taxon>
        <taxon>Pseudomonadati</taxon>
        <taxon>Pseudomonadota</taxon>
        <taxon>Alphaproteobacteria</taxon>
        <taxon>Rhodobacterales</taxon>
        <taxon>Paracoccaceae</taxon>
        <taxon>Boseongicola</taxon>
    </lineage>
</organism>
<name>A0A6B0Y3I7_9RHOB</name>
<protein>
    <submittedName>
        <fullName evidence="2">Uncharacterized protein</fullName>
    </submittedName>
</protein>
<feature type="region of interest" description="Disordered" evidence="1">
    <location>
        <begin position="40"/>
        <end position="62"/>
    </location>
</feature>
<evidence type="ECO:0000313" key="2">
    <source>
        <dbReference type="EMBL" id="MXY34642.1"/>
    </source>
</evidence>
<gene>
    <name evidence="2" type="ORF">F4Y60_11255</name>
</gene>